<evidence type="ECO:0000256" key="2">
    <source>
        <dbReference type="ARBA" id="ARBA00022741"/>
    </source>
</evidence>
<dbReference type="Gene3D" id="3.40.50.300">
    <property type="entry name" value="P-loop containing nucleotide triphosphate hydrolases"/>
    <property type="match status" value="1"/>
</dbReference>
<dbReference type="InterPro" id="IPR027417">
    <property type="entry name" value="P-loop_NTPase"/>
</dbReference>
<gene>
    <name evidence="7" type="ORF">FLSS-13_0005</name>
</gene>
<name>M1PQV3_9ZZZZ</name>
<keyword evidence="4" id="KW-0342">GTP-binding</keyword>
<keyword evidence="5" id="KW-0143">Chaperone</keyword>
<feature type="domain" description="AAA+ ATPase" evidence="6">
    <location>
        <begin position="47"/>
        <end position="191"/>
    </location>
</feature>
<evidence type="ECO:0000256" key="3">
    <source>
        <dbReference type="ARBA" id="ARBA00022801"/>
    </source>
</evidence>
<dbReference type="SUPFAM" id="SSF52540">
    <property type="entry name" value="P-loop containing nucleoside triphosphate hydrolases"/>
    <property type="match status" value="1"/>
</dbReference>
<dbReference type="GO" id="GO:0005525">
    <property type="term" value="F:GTP binding"/>
    <property type="evidence" value="ECO:0007669"/>
    <property type="project" value="UniProtKB-KW"/>
</dbReference>
<keyword evidence="3" id="KW-0378">Hydrolase</keyword>
<evidence type="ECO:0000256" key="1">
    <source>
        <dbReference type="ARBA" id="ARBA00009625"/>
    </source>
</evidence>
<dbReference type="CDD" id="cd03114">
    <property type="entry name" value="MMAA-like"/>
    <property type="match status" value="1"/>
</dbReference>
<evidence type="ECO:0000313" key="7">
    <source>
        <dbReference type="EMBL" id="AGF93575.1"/>
    </source>
</evidence>
<dbReference type="InterPro" id="IPR005129">
    <property type="entry name" value="GTPase_ArgK"/>
</dbReference>
<dbReference type="EMBL" id="JX684099">
    <property type="protein sequence ID" value="AGF93575.1"/>
    <property type="molecule type" value="Genomic_DNA"/>
</dbReference>
<sequence>MTEDIEQLYADIKKGKENSIARAISMVEDGTKNALKLMQRVYQNVEPAYMVGISGPPGSGKSTLTQRIVQLWRKKDIKVGIIAIDPTSHFSGGALLGDRVRMNEISTDQGVFIRSMATRGSLGGLNSSIYDTVLLFSLAGFDYIIIETVGVGQNEIDIVKLADTTIFVTVPEAGDEIQAYKAGLMEVGDIFVVNKADRPKSHQMVLTIEQLVSFKKDKDIWTPPVLATNALKNEGIESINEEINNHHQYLKDKDLLQKNRKYVIKTQLINLMEKALNEKYIEPILNDEEFQKQIELIYEKKEDPYSSVNKLLSFD</sequence>
<dbReference type="PANTHER" id="PTHR43087:SF1">
    <property type="entry name" value="LAO_AO TRANSPORT SYSTEM ATPASE"/>
    <property type="match status" value="1"/>
</dbReference>
<protein>
    <submittedName>
        <fullName evidence="7">LAO/AO transport system ATPase</fullName>
    </submittedName>
</protein>
<accession>M1PQV3</accession>
<proteinExistence type="inferred from homology"/>
<organism evidence="7">
    <name type="scientific">uncultured organism</name>
    <dbReference type="NCBI Taxonomy" id="155900"/>
    <lineage>
        <taxon>unclassified sequences</taxon>
        <taxon>environmental samples</taxon>
    </lineage>
</organism>
<dbReference type="NCBIfam" id="TIGR00750">
    <property type="entry name" value="lao"/>
    <property type="match status" value="1"/>
</dbReference>
<evidence type="ECO:0000259" key="6">
    <source>
        <dbReference type="SMART" id="SM00382"/>
    </source>
</evidence>
<evidence type="ECO:0000256" key="4">
    <source>
        <dbReference type="ARBA" id="ARBA00023134"/>
    </source>
</evidence>
<reference evidence="7" key="1">
    <citation type="journal article" date="2013" name="Syst. Appl. Microbiol.">
        <title>New insights into the archaeal diversity of a hypersaline microbial mat obtained by a metagenomic approach.</title>
        <authorList>
            <person name="Lopez-Lopez A."/>
            <person name="Richter M."/>
            <person name="Pena A."/>
            <person name="Tamames J."/>
            <person name="Rossello-Mora R."/>
        </authorList>
    </citation>
    <scope>NUCLEOTIDE SEQUENCE</scope>
</reference>
<dbReference type="InterPro" id="IPR052040">
    <property type="entry name" value="GTPase/Isobutyryl-CoA_mutase"/>
</dbReference>
<keyword evidence="2" id="KW-0547">Nucleotide-binding</keyword>
<dbReference type="PANTHER" id="PTHR43087">
    <property type="entry name" value="LYSINE/ARGININE/ORNITHINE TRANSPORT SYSTEM KINASE"/>
    <property type="match status" value="1"/>
</dbReference>
<dbReference type="GO" id="GO:0003924">
    <property type="term" value="F:GTPase activity"/>
    <property type="evidence" value="ECO:0007669"/>
    <property type="project" value="InterPro"/>
</dbReference>
<dbReference type="InterPro" id="IPR003593">
    <property type="entry name" value="AAA+_ATPase"/>
</dbReference>
<evidence type="ECO:0000256" key="5">
    <source>
        <dbReference type="ARBA" id="ARBA00023186"/>
    </source>
</evidence>
<dbReference type="SMART" id="SM00382">
    <property type="entry name" value="AAA"/>
    <property type="match status" value="1"/>
</dbReference>
<dbReference type="AlphaFoldDB" id="M1PQV3"/>
<comment type="similarity">
    <text evidence="1">Belongs to the SIMIBI class G3E GTPase family. ArgK/MeaB subfamily.</text>
</comment>
<dbReference type="Pfam" id="PF03308">
    <property type="entry name" value="MeaB"/>
    <property type="match status" value="1"/>
</dbReference>